<dbReference type="EMBL" id="CP000480">
    <property type="protein sequence ID" value="ABK73845.1"/>
    <property type="molecule type" value="Genomic_DNA"/>
</dbReference>
<dbReference type="Proteomes" id="UP000000757">
    <property type="component" value="Chromosome"/>
</dbReference>
<dbReference type="PATRIC" id="fig|246196.19.peg.2543"/>
<feature type="region of interest" description="Disordered" evidence="1">
    <location>
        <begin position="1"/>
        <end position="21"/>
    </location>
</feature>
<protein>
    <submittedName>
        <fullName evidence="2">Uncharacterized protein</fullName>
    </submittedName>
</protein>
<sequence length="79" mass="8497">MVGAPEVTPEPQQCGHVPMLPALLDPPSPDLYRRAEDLGITAVMVAPWLTAGAAPGSSVDDRFRAPIERFAETVMARVR</sequence>
<accession>A0QVH6</accession>
<evidence type="ECO:0000313" key="3">
    <source>
        <dbReference type="Proteomes" id="UP000000757"/>
    </source>
</evidence>
<evidence type="ECO:0000313" key="2">
    <source>
        <dbReference type="EMBL" id="ABK73845.1"/>
    </source>
</evidence>
<dbReference type="OrthoDB" id="9781803at2"/>
<dbReference type="AlphaFoldDB" id="A0QVH6"/>
<gene>
    <name evidence="2" type="ordered locus">MSMEG_2577</name>
</gene>
<reference evidence="2 3" key="1">
    <citation type="submission" date="2006-10" db="EMBL/GenBank/DDBJ databases">
        <authorList>
            <person name="Fleischmann R.D."/>
            <person name="Dodson R.J."/>
            <person name="Haft D.H."/>
            <person name="Merkel J.S."/>
            <person name="Nelson W.C."/>
            <person name="Fraser C.M."/>
        </authorList>
    </citation>
    <scope>NUCLEOTIDE SEQUENCE [LARGE SCALE GENOMIC DNA]</scope>
    <source>
        <strain evidence="3">ATCC 700084 / mc(2)155</strain>
    </source>
</reference>
<organism evidence="2 3">
    <name type="scientific">Mycolicibacterium smegmatis (strain ATCC 700084 / mc(2)155)</name>
    <name type="common">Mycobacterium smegmatis</name>
    <dbReference type="NCBI Taxonomy" id="246196"/>
    <lineage>
        <taxon>Bacteria</taxon>
        <taxon>Bacillati</taxon>
        <taxon>Actinomycetota</taxon>
        <taxon>Actinomycetes</taxon>
        <taxon>Mycobacteriales</taxon>
        <taxon>Mycobacteriaceae</taxon>
        <taxon>Mycolicibacterium</taxon>
    </lineage>
</organism>
<evidence type="ECO:0000256" key="1">
    <source>
        <dbReference type="SAM" id="MobiDB-lite"/>
    </source>
</evidence>
<dbReference type="STRING" id="246196.MSMEG_2577"/>
<proteinExistence type="predicted"/>
<keyword evidence="3" id="KW-1185">Reference proteome</keyword>
<dbReference type="KEGG" id="msm:MSMEG_2577"/>
<name>A0QVH6_MYCS2</name>